<dbReference type="AlphaFoldDB" id="A0A815XRY7"/>
<keyword evidence="4" id="KW-1185">Reference proteome</keyword>
<dbReference type="Proteomes" id="UP000663877">
    <property type="component" value="Unassembled WGS sequence"/>
</dbReference>
<feature type="transmembrane region" description="Helical" evidence="1">
    <location>
        <begin position="211"/>
        <end position="231"/>
    </location>
</feature>
<comment type="caution">
    <text evidence="3">The sequence shown here is derived from an EMBL/GenBank/DDBJ whole genome shotgun (WGS) entry which is preliminary data.</text>
</comment>
<sequence>MIIEEPIVQILNVILTGNGAVFFLFDTSDCSHLQVDRYHASLLKLNDLETTPLYTPQNRILSQTDTALIRSASPDDNGTDSTISLAKDATISRCRDSIISNGISTSQSTRSFLSLDNPHAYVSLTLTFTAADETKMTSFLKLISTDNISPVLYDDIETRKNSARLSLEVVLEMNEFNISNNRSNFEPSLSISHYPHVVQPNKKIFNLLLAYLYYIQLIFVWFEVLSVVITISV</sequence>
<organism evidence="3 4">
    <name type="scientific">Adineta steineri</name>
    <dbReference type="NCBI Taxonomy" id="433720"/>
    <lineage>
        <taxon>Eukaryota</taxon>
        <taxon>Metazoa</taxon>
        <taxon>Spiralia</taxon>
        <taxon>Gnathifera</taxon>
        <taxon>Rotifera</taxon>
        <taxon>Eurotatoria</taxon>
        <taxon>Bdelloidea</taxon>
        <taxon>Adinetida</taxon>
        <taxon>Adinetidae</taxon>
        <taxon>Adineta</taxon>
    </lineage>
</organism>
<dbReference type="Proteomes" id="UP000663832">
    <property type="component" value="Unassembled WGS sequence"/>
</dbReference>
<dbReference type="EMBL" id="CAJNOM010000778">
    <property type="protein sequence ID" value="CAF1560800.1"/>
    <property type="molecule type" value="Genomic_DNA"/>
</dbReference>
<gene>
    <name evidence="2" type="ORF">BJG266_LOCUS30938</name>
    <name evidence="3" type="ORF">QVE165_LOCUS47881</name>
</gene>
<name>A0A815XRY7_9BILA</name>
<proteinExistence type="predicted"/>
<accession>A0A815XRY7</accession>
<reference evidence="3" key="1">
    <citation type="submission" date="2021-02" db="EMBL/GenBank/DDBJ databases">
        <authorList>
            <person name="Nowell W R."/>
        </authorList>
    </citation>
    <scope>NUCLEOTIDE SEQUENCE</scope>
</reference>
<evidence type="ECO:0000313" key="2">
    <source>
        <dbReference type="EMBL" id="CAF1276110.1"/>
    </source>
</evidence>
<keyword evidence="1" id="KW-0472">Membrane</keyword>
<dbReference type="EMBL" id="CAJNOI010000428">
    <property type="protein sequence ID" value="CAF1276110.1"/>
    <property type="molecule type" value="Genomic_DNA"/>
</dbReference>
<protein>
    <submittedName>
        <fullName evidence="3">Uncharacterized protein</fullName>
    </submittedName>
</protein>
<evidence type="ECO:0000256" key="1">
    <source>
        <dbReference type="SAM" id="Phobius"/>
    </source>
</evidence>
<evidence type="ECO:0000313" key="3">
    <source>
        <dbReference type="EMBL" id="CAF1560800.1"/>
    </source>
</evidence>
<keyword evidence="1" id="KW-0812">Transmembrane</keyword>
<evidence type="ECO:0000313" key="4">
    <source>
        <dbReference type="Proteomes" id="UP000663832"/>
    </source>
</evidence>
<keyword evidence="1" id="KW-1133">Transmembrane helix</keyword>